<dbReference type="Proteomes" id="UP001147653">
    <property type="component" value="Unassembled WGS sequence"/>
</dbReference>
<evidence type="ECO:0000313" key="3">
    <source>
        <dbReference type="Proteomes" id="UP001147653"/>
    </source>
</evidence>
<reference evidence="2" key="1">
    <citation type="submission" date="2022-10" db="EMBL/GenBank/DDBJ databases">
        <title>The WGS of Solirubrobacter phytolaccae KCTC 29190.</title>
        <authorList>
            <person name="Jiang Z."/>
        </authorList>
    </citation>
    <scope>NUCLEOTIDE SEQUENCE</scope>
    <source>
        <strain evidence="2">KCTC 29190</strain>
    </source>
</reference>
<dbReference type="Gene3D" id="1.20.1420.60">
    <property type="match status" value="1"/>
</dbReference>
<dbReference type="AlphaFoldDB" id="A0A9X3S7P4"/>
<proteinExistence type="predicted"/>
<dbReference type="EMBL" id="JAPDDP010000020">
    <property type="protein sequence ID" value="MDA0181249.1"/>
    <property type="molecule type" value="Genomic_DNA"/>
</dbReference>
<gene>
    <name evidence="2" type="ORF">OJ997_13155</name>
</gene>
<protein>
    <submittedName>
        <fullName evidence="2">DMP19 family protein</fullName>
    </submittedName>
</protein>
<name>A0A9X3S7P4_9ACTN</name>
<sequence>MALDHRVSPGSVTGLEGFDRLQRLHEAAVGCFDDRLDELTPGMRALTVLFVFCGEVDNGGFCSCMGNSAGDFTAEAIAAARLVGADAHAELFERFVAVGLAGDVAMPQPTRNARLLAMTGDDEAAITELDDAFYALPSIDEDLERYVASRPEEFFTAPLS</sequence>
<accession>A0A9X3S7P4</accession>
<dbReference type="Pfam" id="PF14300">
    <property type="entry name" value="DMP19"/>
    <property type="match status" value="1"/>
</dbReference>
<evidence type="ECO:0000313" key="2">
    <source>
        <dbReference type="EMBL" id="MDA0181249.1"/>
    </source>
</evidence>
<keyword evidence="3" id="KW-1185">Reference proteome</keyword>
<feature type="domain" description="DNA mimic protein DMP19 C-terminal" evidence="1">
    <location>
        <begin position="37"/>
        <end position="149"/>
    </location>
</feature>
<dbReference type="RefSeq" id="WP_270025560.1">
    <property type="nucleotide sequence ID" value="NZ_JAPDDP010000020.1"/>
</dbReference>
<comment type="caution">
    <text evidence="2">The sequence shown here is derived from an EMBL/GenBank/DDBJ whole genome shotgun (WGS) entry which is preliminary data.</text>
</comment>
<evidence type="ECO:0000259" key="1">
    <source>
        <dbReference type="Pfam" id="PF14300"/>
    </source>
</evidence>
<organism evidence="2 3">
    <name type="scientific">Solirubrobacter phytolaccae</name>
    <dbReference type="NCBI Taxonomy" id="1404360"/>
    <lineage>
        <taxon>Bacteria</taxon>
        <taxon>Bacillati</taxon>
        <taxon>Actinomycetota</taxon>
        <taxon>Thermoleophilia</taxon>
        <taxon>Solirubrobacterales</taxon>
        <taxon>Solirubrobacteraceae</taxon>
        <taxon>Solirubrobacter</taxon>
    </lineage>
</organism>
<dbReference type="InterPro" id="IPR025402">
    <property type="entry name" value="DMP19_C"/>
</dbReference>